<evidence type="ECO:0000259" key="2">
    <source>
        <dbReference type="PROSITE" id="PS51635"/>
    </source>
</evidence>
<dbReference type="CDD" id="cd07199">
    <property type="entry name" value="Pat17_PNPLA8_PNPLA9_like"/>
    <property type="match status" value="1"/>
</dbReference>
<dbReference type="InterPro" id="IPR016035">
    <property type="entry name" value="Acyl_Trfase/lysoPLipase"/>
</dbReference>
<dbReference type="EMBL" id="MLJW01000150">
    <property type="protein sequence ID" value="OIQ96341.1"/>
    <property type="molecule type" value="Genomic_DNA"/>
</dbReference>
<keyword evidence="1" id="KW-0443">Lipid metabolism</keyword>
<dbReference type="NCBIfam" id="NF041079">
    <property type="entry name" value="CBASS_lipase"/>
    <property type="match status" value="1"/>
</dbReference>
<gene>
    <name evidence="3" type="ORF">GALL_216180</name>
</gene>
<dbReference type="PANTHER" id="PTHR24138:SF10">
    <property type="entry name" value="PHOSPHOLIPASE A2"/>
    <property type="match status" value="1"/>
</dbReference>
<dbReference type="AlphaFoldDB" id="A0A1J5S7T2"/>
<dbReference type="Gene3D" id="3.40.1090.10">
    <property type="entry name" value="Cytosolic phospholipase A2 catalytic domain"/>
    <property type="match status" value="1"/>
</dbReference>
<dbReference type="SUPFAM" id="SSF52151">
    <property type="entry name" value="FabD/lysophospholipase-like"/>
    <property type="match status" value="1"/>
</dbReference>
<dbReference type="PROSITE" id="PS51635">
    <property type="entry name" value="PNPLA"/>
    <property type="match status" value="1"/>
</dbReference>
<evidence type="ECO:0000313" key="3">
    <source>
        <dbReference type="EMBL" id="OIQ96341.1"/>
    </source>
</evidence>
<name>A0A1J5S7T2_9ZZZZ</name>
<dbReference type="InterPro" id="IPR002641">
    <property type="entry name" value="PNPLA_dom"/>
</dbReference>
<reference evidence="3" key="1">
    <citation type="submission" date="2016-10" db="EMBL/GenBank/DDBJ databases">
        <title>Sequence of Gallionella enrichment culture.</title>
        <authorList>
            <person name="Poehlein A."/>
            <person name="Muehling M."/>
            <person name="Daniel R."/>
        </authorList>
    </citation>
    <scope>NUCLEOTIDE SEQUENCE</scope>
</reference>
<sequence>MSDIIWTTKQPFQALALTGGGFRGLFAAQALQCMEEHLGHPVGRHFDISCGTSIGGIVALAVAFEIPMKKVVEVFTAQGEEIFPSHKHPKGKFQIGYDLFKHRNRPRYSSTPLKAAIASLIPGDALLGDAIHPVAIPAVNVTEGRPQVFKTRHKPEWHRDLKLKAIDVALATSAAPTFFELAEVSGSLYSDGGLFANAPDLIACHEAEHYLNAPIDAVRILSIGTTTKSYSISFNAGRNFGVADWMQDARLFSVMISAQQQFVDQLMSHRLGDRYLRLDKEPSQEQASDLGLDVATPVAIKTLKALATKATTDLIGNRLDAYLAHTPQLKLIKGE</sequence>
<dbReference type="GO" id="GO:0006629">
    <property type="term" value="P:lipid metabolic process"/>
    <property type="evidence" value="ECO:0007669"/>
    <property type="project" value="UniProtKB-KW"/>
</dbReference>
<dbReference type="PANTHER" id="PTHR24138">
    <property type="entry name" value="INTRACELLLAR PHOSPHOLIPASE A FAMILY"/>
    <property type="match status" value="1"/>
</dbReference>
<organism evidence="3">
    <name type="scientific">mine drainage metagenome</name>
    <dbReference type="NCBI Taxonomy" id="410659"/>
    <lineage>
        <taxon>unclassified sequences</taxon>
        <taxon>metagenomes</taxon>
        <taxon>ecological metagenomes</taxon>
    </lineage>
</organism>
<dbReference type="InterPro" id="IPR047156">
    <property type="entry name" value="Teg/CotR/CapV-like"/>
</dbReference>
<comment type="caution">
    <text evidence="3">The sequence shown here is derived from an EMBL/GenBank/DDBJ whole genome shotgun (WGS) entry which is preliminary data.</text>
</comment>
<protein>
    <submittedName>
        <fullName evidence="3">Patatin-like phospholipase</fullName>
    </submittedName>
</protein>
<evidence type="ECO:0000256" key="1">
    <source>
        <dbReference type="ARBA" id="ARBA00023098"/>
    </source>
</evidence>
<dbReference type="Pfam" id="PF01734">
    <property type="entry name" value="Patatin"/>
    <property type="match status" value="1"/>
</dbReference>
<proteinExistence type="predicted"/>
<accession>A0A1J5S7T2</accession>
<feature type="domain" description="PNPLA" evidence="2">
    <location>
        <begin position="15"/>
        <end position="204"/>
    </location>
</feature>